<protein>
    <recommendedName>
        <fullName evidence="6">Mucoidy inhibitor A</fullName>
    </recommendedName>
</protein>
<sequence>MSLSVPSNGPPPAFQAINTIELVSTKDSKIISVSVYAGRAEITRLFKFAVKTGQNQLTILGLPAVLDQESLKVEGRGAATIHDVTISSITPPPVPTTSPTLSALLTKQKRAQKALARALKSISSLETYLTSVNSDHLEVAKLKEVVEGYDSTAEELDNKVTELEAEIKETTDAISEEKNQLAGPTENEKLNLKAVIGVFAESEGDIKVALVYAVHNATWKAGYDIRVDMQSKEKPISLIYKASITQSTGEDWDDVPLTLETAAPTFGIGVPVLTPWTLSIAPNYYGSFKSKSISYGRAPPGAAVPAMSSLLSAVPSASLARMSSRDDSSEEGVAEMHHRELQVSSKGAVSATFGVPGLISIPNDGVGHSVTIARLSLDAEMSWVCVPKKDTRVHLKAKIKNASEYTLLSGTASVYVDGSFISKSEVPLVSPDEGFDCPLGLDPSIRVTYHPLNKKTSQSGLYSKTSVHSFSQRITLHNTKPSSSNGSLKIKVIDQVPVSEDSTIGVKLLQPPLVLPSAEGSSSGNGVQRAVKVSPGIVAAWLGTDEETGQDVDADALGKDGKFSWTGSVQPQSQIGLILQYEVSAPLKTKIAGL</sequence>
<feature type="domain" description="DUF4139" evidence="2">
    <location>
        <begin position="209"/>
        <end position="586"/>
    </location>
</feature>
<evidence type="ECO:0000313" key="4">
    <source>
        <dbReference type="EMBL" id="KAF9476194.1"/>
    </source>
</evidence>
<dbReference type="AlphaFoldDB" id="A0A9P5YVG5"/>
<dbReference type="Pfam" id="PF13598">
    <property type="entry name" value="DUF4139"/>
    <property type="match status" value="1"/>
</dbReference>
<evidence type="ECO:0000259" key="3">
    <source>
        <dbReference type="Pfam" id="PF13600"/>
    </source>
</evidence>
<keyword evidence="5" id="KW-1185">Reference proteome</keyword>
<evidence type="ECO:0000259" key="2">
    <source>
        <dbReference type="Pfam" id="PF13598"/>
    </source>
</evidence>
<dbReference type="InterPro" id="IPR011935">
    <property type="entry name" value="CHP02231"/>
</dbReference>
<keyword evidence="1" id="KW-0175">Coiled coil</keyword>
<dbReference type="PANTHER" id="PTHR31005:SF8">
    <property type="entry name" value="DUF4139 DOMAIN-CONTAINING PROTEIN"/>
    <property type="match status" value="1"/>
</dbReference>
<feature type="domain" description="DUF4140" evidence="3">
    <location>
        <begin position="33"/>
        <end position="129"/>
    </location>
</feature>
<dbReference type="NCBIfam" id="TIGR02231">
    <property type="entry name" value="mucoidy inhibitor MuiA family protein"/>
    <property type="match status" value="1"/>
</dbReference>
<reference evidence="4" key="1">
    <citation type="submission" date="2020-11" db="EMBL/GenBank/DDBJ databases">
        <authorList>
            <consortium name="DOE Joint Genome Institute"/>
            <person name="Ahrendt S."/>
            <person name="Riley R."/>
            <person name="Andreopoulos W."/>
            <person name="Labutti K."/>
            <person name="Pangilinan J."/>
            <person name="Ruiz-Duenas F.J."/>
            <person name="Barrasa J.M."/>
            <person name="Sanchez-Garcia M."/>
            <person name="Camarero S."/>
            <person name="Miyauchi S."/>
            <person name="Serrano A."/>
            <person name="Linde D."/>
            <person name="Babiker R."/>
            <person name="Drula E."/>
            <person name="Ayuso-Fernandez I."/>
            <person name="Pacheco R."/>
            <person name="Padilla G."/>
            <person name="Ferreira P."/>
            <person name="Barriuso J."/>
            <person name="Kellner H."/>
            <person name="Castanera R."/>
            <person name="Alfaro M."/>
            <person name="Ramirez L."/>
            <person name="Pisabarro A.G."/>
            <person name="Kuo A."/>
            <person name="Tritt A."/>
            <person name="Lipzen A."/>
            <person name="He G."/>
            <person name="Yan M."/>
            <person name="Ng V."/>
            <person name="Cullen D."/>
            <person name="Martin F."/>
            <person name="Rosso M.-N."/>
            <person name="Henrissat B."/>
            <person name="Hibbett D."/>
            <person name="Martinez A.T."/>
            <person name="Grigoriev I.V."/>
        </authorList>
    </citation>
    <scope>NUCLEOTIDE SEQUENCE</scope>
    <source>
        <strain evidence="4">CIRM-BRFM 674</strain>
    </source>
</reference>
<name>A0A9P5YVG5_9AGAR</name>
<dbReference type="PANTHER" id="PTHR31005">
    <property type="entry name" value="DUF4139 DOMAIN-CONTAINING PROTEIN"/>
    <property type="match status" value="1"/>
</dbReference>
<accession>A0A9P5YVG5</accession>
<proteinExistence type="predicted"/>
<dbReference type="OrthoDB" id="10068793at2759"/>
<organism evidence="4 5">
    <name type="scientific">Pholiota conissans</name>
    <dbReference type="NCBI Taxonomy" id="109636"/>
    <lineage>
        <taxon>Eukaryota</taxon>
        <taxon>Fungi</taxon>
        <taxon>Dikarya</taxon>
        <taxon>Basidiomycota</taxon>
        <taxon>Agaricomycotina</taxon>
        <taxon>Agaricomycetes</taxon>
        <taxon>Agaricomycetidae</taxon>
        <taxon>Agaricales</taxon>
        <taxon>Agaricineae</taxon>
        <taxon>Strophariaceae</taxon>
        <taxon>Pholiota</taxon>
    </lineage>
</organism>
<evidence type="ECO:0008006" key="6">
    <source>
        <dbReference type="Google" id="ProtNLM"/>
    </source>
</evidence>
<dbReference type="InterPro" id="IPR025554">
    <property type="entry name" value="DUF4140"/>
</dbReference>
<evidence type="ECO:0000313" key="5">
    <source>
        <dbReference type="Proteomes" id="UP000807469"/>
    </source>
</evidence>
<comment type="caution">
    <text evidence="4">The sequence shown here is derived from an EMBL/GenBank/DDBJ whole genome shotgun (WGS) entry which is preliminary data.</text>
</comment>
<evidence type="ECO:0000256" key="1">
    <source>
        <dbReference type="SAM" id="Coils"/>
    </source>
</evidence>
<dbReference type="Pfam" id="PF13600">
    <property type="entry name" value="DUF4140"/>
    <property type="match status" value="1"/>
</dbReference>
<dbReference type="Proteomes" id="UP000807469">
    <property type="component" value="Unassembled WGS sequence"/>
</dbReference>
<feature type="coiled-coil region" evidence="1">
    <location>
        <begin position="139"/>
        <end position="180"/>
    </location>
</feature>
<dbReference type="InterPro" id="IPR037291">
    <property type="entry name" value="DUF4139"/>
</dbReference>
<gene>
    <name evidence="4" type="ORF">BDN70DRAFT_882734</name>
</gene>
<dbReference type="EMBL" id="MU155303">
    <property type="protein sequence ID" value="KAF9476194.1"/>
    <property type="molecule type" value="Genomic_DNA"/>
</dbReference>